<keyword evidence="7" id="KW-1185">Reference proteome</keyword>
<dbReference type="SFLD" id="SFLDG01082">
    <property type="entry name" value="B12-binding_domain_containing"/>
    <property type="match status" value="1"/>
</dbReference>
<dbReference type="InterPro" id="IPR006638">
    <property type="entry name" value="Elp3/MiaA/NifB-like_rSAM"/>
</dbReference>
<dbReference type="InterPro" id="IPR034505">
    <property type="entry name" value="Coproporphyrinogen-III_oxidase"/>
</dbReference>
<dbReference type="GO" id="GO:0005737">
    <property type="term" value="C:cytoplasm"/>
    <property type="evidence" value="ECO:0007669"/>
    <property type="project" value="TreeGrafter"/>
</dbReference>
<dbReference type="SMART" id="SM00729">
    <property type="entry name" value="Elp3"/>
    <property type="match status" value="1"/>
</dbReference>
<keyword evidence="2" id="KW-0479">Metal-binding</keyword>
<evidence type="ECO:0000259" key="5">
    <source>
        <dbReference type="PROSITE" id="PS51918"/>
    </source>
</evidence>
<dbReference type="InterPro" id="IPR058240">
    <property type="entry name" value="rSAM_sf"/>
</dbReference>
<dbReference type="EMBL" id="MIJF01000046">
    <property type="protein sequence ID" value="OEF98928.1"/>
    <property type="molecule type" value="Genomic_DNA"/>
</dbReference>
<protein>
    <submittedName>
        <fullName evidence="6">Coproporphyrinogen III oxidase</fullName>
    </submittedName>
</protein>
<dbReference type="InterPro" id="IPR007197">
    <property type="entry name" value="rSAM"/>
</dbReference>
<sequence>MKLIIKGEYELYKREIELIFNLFKEEDDEIIFNNQSDDKNTINFLYQIKDGFVQTDVEVNVDEKHFFVSHKRKLTDTNDKTKKKLIKQVISFVWLQTLERLTGKKHDWGILTGIRPTKLYHKLLVQTKSYDKVNEILKRDYLLKQNKILLLQEIVKRQLSVIPDLYSLKNEVSIYIGIPYCPTKCSYCTFPAYAINRKQGAVLDFLQALHLEIDLIGKWLKESNKKVTTIYFGGGTPTSLSPNQLNDILKKLAYWVDFHTVREITVEAGRPDTISKEKLAILKKWGIKRISINPQTFSQRTLDIIGRKHTVEETIEKFMLARKLQINNINMDLIIGLPGETLVELINSLNQIEKLNPESLTIHTLAFKRASYITKNRGEFEIINRDEIVKMMEYSRNWTKEHGYSPYYLYRQKNMLGNLENIGYSKENNESLYNIISMEEVQTIIGLGSGAVSKLVPPNSETTSRIPNPKEPKVYTENVKELTIKKIKELNKIFLE</sequence>
<keyword evidence="4" id="KW-0411">Iron-sulfur</keyword>
<dbReference type="STRING" id="337097.BHF71_03115"/>
<evidence type="ECO:0000256" key="1">
    <source>
        <dbReference type="ARBA" id="ARBA00022691"/>
    </source>
</evidence>
<dbReference type="PANTHER" id="PTHR13932:SF1">
    <property type="entry name" value="OXYGEN-INDEPENDENT COPROPORPHYRINOGEN-III OXIDASE-LIKE PROTEIN HEMZ"/>
    <property type="match status" value="1"/>
</dbReference>
<evidence type="ECO:0000313" key="6">
    <source>
        <dbReference type="EMBL" id="OEF98928.1"/>
    </source>
</evidence>
<proteinExistence type="predicted"/>
<name>A0A1D2YTA4_9BACI</name>
<feature type="domain" description="Radical SAM core" evidence="5">
    <location>
        <begin position="166"/>
        <end position="401"/>
    </location>
</feature>
<dbReference type="RefSeq" id="WP_069657264.1">
    <property type="nucleotide sequence ID" value="NZ_MIJF01000046.1"/>
</dbReference>
<dbReference type="PROSITE" id="PS51918">
    <property type="entry name" value="RADICAL_SAM"/>
    <property type="match status" value="1"/>
</dbReference>
<dbReference type="NCBIfam" id="TIGR03994">
    <property type="entry name" value="rSAM_HemZ"/>
    <property type="match status" value="1"/>
</dbReference>
<keyword evidence="1" id="KW-0949">S-adenosyl-L-methionine</keyword>
<keyword evidence="3" id="KW-0408">Iron</keyword>
<evidence type="ECO:0000256" key="4">
    <source>
        <dbReference type="ARBA" id="ARBA00023014"/>
    </source>
</evidence>
<organism evidence="6 7">
    <name type="scientific">Vulcanibacillus modesticaldus</name>
    <dbReference type="NCBI Taxonomy" id="337097"/>
    <lineage>
        <taxon>Bacteria</taxon>
        <taxon>Bacillati</taxon>
        <taxon>Bacillota</taxon>
        <taxon>Bacilli</taxon>
        <taxon>Bacillales</taxon>
        <taxon>Bacillaceae</taxon>
        <taxon>Vulcanibacillus</taxon>
    </lineage>
</organism>
<dbReference type="SFLD" id="SFLDG01065">
    <property type="entry name" value="anaerobic_coproporphyrinogen-I"/>
    <property type="match status" value="1"/>
</dbReference>
<reference evidence="6 7" key="1">
    <citation type="submission" date="2016-09" db="EMBL/GenBank/DDBJ databases">
        <title>Draft genome sequence for the type strain of Vulcanibacillus modesticaldus BR, a strictly anaerobic, moderately thermophilic, and nitrate-reducing bacterium from deep sea-hydrothermal vents of the Mid-Atlantic Ridge.</title>
        <authorList>
            <person name="Abin C.A."/>
            <person name="Hollibaugh J.T."/>
        </authorList>
    </citation>
    <scope>NUCLEOTIDE SEQUENCE [LARGE SCALE GENOMIC DNA]</scope>
    <source>
        <strain evidence="6 7">BR</strain>
    </source>
</reference>
<dbReference type="Pfam" id="PF04055">
    <property type="entry name" value="Radical_SAM"/>
    <property type="match status" value="1"/>
</dbReference>
<dbReference type="OrthoDB" id="9808022at2"/>
<dbReference type="AlphaFoldDB" id="A0A1D2YTA4"/>
<dbReference type="InterPro" id="IPR013785">
    <property type="entry name" value="Aldolase_TIM"/>
</dbReference>
<dbReference type="CDD" id="cd01335">
    <property type="entry name" value="Radical_SAM"/>
    <property type="match status" value="1"/>
</dbReference>
<dbReference type="GO" id="GO:0051539">
    <property type="term" value="F:4 iron, 4 sulfur cluster binding"/>
    <property type="evidence" value="ECO:0007669"/>
    <property type="project" value="TreeGrafter"/>
</dbReference>
<evidence type="ECO:0000313" key="7">
    <source>
        <dbReference type="Proteomes" id="UP000243739"/>
    </source>
</evidence>
<evidence type="ECO:0000256" key="3">
    <source>
        <dbReference type="ARBA" id="ARBA00023004"/>
    </source>
</evidence>
<gene>
    <name evidence="6" type="ORF">BHF71_03115</name>
</gene>
<evidence type="ECO:0000256" key="2">
    <source>
        <dbReference type="ARBA" id="ARBA00022723"/>
    </source>
</evidence>
<dbReference type="InterPro" id="IPR023995">
    <property type="entry name" value="HemZ"/>
</dbReference>
<accession>A0A1D2YTA4</accession>
<dbReference type="GO" id="GO:0003824">
    <property type="term" value="F:catalytic activity"/>
    <property type="evidence" value="ECO:0007669"/>
    <property type="project" value="InterPro"/>
</dbReference>
<dbReference type="PANTHER" id="PTHR13932">
    <property type="entry name" value="COPROPORPHYRINIGEN III OXIDASE"/>
    <property type="match status" value="1"/>
</dbReference>
<dbReference type="GO" id="GO:0046872">
    <property type="term" value="F:metal ion binding"/>
    <property type="evidence" value="ECO:0007669"/>
    <property type="project" value="UniProtKB-KW"/>
</dbReference>
<dbReference type="Proteomes" id="UP000243739">
    <property type="component" value="Unassembled WGS sequence"/>
</dbReference>
<dbReference type="SUPFAM" id="SSF102114">
    <property type="entry name" value="Radical SAM enzymes"/>
    <property type="match status" value="1"/>
</dbReference>
<dbReference type="SFLD" id="SFLDS00029">
    <property type="entry name" value="Radical_SAM"/>
    <property type="match status" value="1"/>
</dbReference>
<dbReference type="GO" id="GO:0006779">
    <property type="term" value="P:porphyrin-containing compound biosynthetic process"/>
    <property type="evidence" value="ECO:0007669"/>
    <property type="project" value="TreeGrafter"/>
</dbReference>
<dbReference type="SFLD" id="SFLDF00310">
    <property type="entry name" value="oxygen-independent_coproporphy"/>
    <property type="match status" value="1"/>
</dbReference>
<dbReference type="Gene3D" id="3.20.20.70">
    <property type="entry name" value="Aldolase class I"/>
    <property type="match status" value="1"/>
</dbReference>
<comment type="caution">
    <text evidence="6">The sequence shown here is derived from an EMBL/GenBank/DDBJ whole genome shotgun (WGS) entry which is preliminary data.</text>
</comment>